<feature type="compositionally biased region" description="Polar residues" evidence="1">
    <location>
        <begin position="263"/>
        <end position="273"/>
    </location>
</feature>
<feature type="domain" description="Integrase catalytic" evidence="2">
    <location>
        <begin position="1"/>
        <end position="123"/>
    </location>
</feature>
<feature type="region of interest" description="Disordered" evidence="1">
    <location>
        <begin position="221"/>
        <end position="292"/>
    </location>
</feature>
<accession>A0ABM1ZMG9</accession>
<evidence type="ECO:0000256" key="1">
    <source>
        <dbReference type="SAM" id="MobiDB-lite"/>
    </source>
</evidence>
<dbReference type="GeneID" id="134286502"/>
<dbReference type="SUPFAM" id="SSF53098">
    <property type="entry name" value="Ribonuclease H-like"/>
    <property type="match status" value="1"/>
</dbReference>
<dbReference type="InterPro" id="IPR050951">
    <property type="entry name" value="Retrovirus_Pol_polyprotein"/>
</dbReference>
<name>A0ABM1ZMG9_AEDAL</name>
<dbReference type="InterPro" id="IPR001584">
    <property type="entry name" value="Integrase_cat-core"/>
</dbReference>
<dbReference type="EnsemblMetazoa" id="AALFPA23_019897.R29306">
    <property type="protein sequence ID" value="AALFPA23_019897.P29306"/>
    <property type="gene ID" value="AALFPA23_019897"/>
</dbReference>
<evidence type="ECO:0000313" key="3">
    <source>
        <dbReference type="EnsemblMetazoa" id="AALFPA23_019897.P29306"/>
    </source>
</evidence>
<sequence length="292" mass="33628">MEVVEMQTTTTKDVTRELMIMFSRYGIPSFLKADNAPQISSECEEFREFCSTNGIKLLNTIPYWPQSNGEVERQNRSILKRLRISQELGKDWRNELRLYLLTYHSSKHPTTGKAPGELMFGRQLKSKLLTISNFLEDDGVRDRDAAIKEKGKEYSDKRRHAKESEIQLGDTVLAKRMRKANKLDTDFANEEFVVKRKEGTDTVIQSKLTGKQYRRSAAHLKRIAEPEPVQDNPDDVMDSPDVPDPRPTITQCEAEPEAESQDSTDQPTTSRRSSAMKRTRNAPMKYQDYVPY</sequence>
<evidence type="ECO:0000259" key="2">
    <source>
        <dbReference type="PROSITE" id="PS50994"/>
    </source>
</evidence>
<dbReference type="InterPro" id="IPR012337">
    <property type="entry name" value="RNaseH-like_sf"/>
</dbReference>
<evidence type="ECO:0000313" key="4">
    <source>
        <dbReference type="Proteomes" id="UP000069940"/>
    </source>
</evidence>
<dbReference type="Proteomes" id="UP000069940">
    <property type="component" value="Unassembled WGS sequence"/>
</dbReference>
<organism evidence="3 4">
    <name type="scientific">Aedes albopictus</name>
    <name type="common">Asian tiger mosquito</name>
    <name type="synonym">Stegomyia albopicta</name>
    <dbReference type="NCBI Taxonomy" id="7160"/>
    <lineage>
        <taxon>Eukaryota</taxon>
        <taxon>Metazoa</taxon>
        <taxon>Ecdysozoa</taxon>
        <taxon>Arthropoda</taxon>
        <taxon>Hexapoda</taxon>
        <taxon>Insecta</taxon>
        <taxon>Pterygota</taxon>
        <taxon>Neoptera</taxon>
        <taxon>Endopterygota</taxon>
        <taxon>Diptera</taxon>
        <taxon>Nematocera</taxon>
        <taxon>Culicoidea</taxon>
        <taxon>Culicidae</taxon>
        <taxon>Culicinae</taxon>
        <taxon>Aedini</taxon>
        <taxon>Aedes</taxon>
        <taxon>Stegomyia</taxon>
    </lineage>
</organism>
<dbReference type="PANTHER" id="PTHR37984:SF11">
    <property type="entry name" value="INTEGRASE CATALYTIC DOMAIN-CONTAINING PROTEIN"/>
    <property type="match status" value="1"/>
</dbReference>
<dbReference type="InterPro" id="IPR036397">
    <property type="entry name" value="RNaseH_sf"/>
</dbReference>
<reference evidence="4" key="1">
    <citation type="journal article" date="2015" name="Proc. Natl. Acad. Sci. U.S.A.">
        <title>Genome sequence of the Asian Tiger mosquito, Aedes albopictus, reveals insights into its biology, genetics, and evolution.</title>
        <authorList>
            <person name="Chen X.G."/>
            <person name="Jiang X."/>
            <person name="Gu J."/>
            <person name="Xu M."/>
            <person name="Wu Y."/>
            <person name="Deng Y."/>
            <person name="Zhang C."/>
            <person name="Bonizzoni M."/>
            <person name="Dermauw W."/>
            <person name="Vontas J."/>
            <person name="Armbruster P."/>
            <person name="Huang X."/>
            <person name="Yang Y."/>
            <person name="Zhang H."/>
            <person name="He W."/>
            <person name="Peng H."/>
            <person name="Liu Y."/>
            <person name="Wu K."/>
            <person name="Chen J."/>
            <person name="Lirakis M."/>
            <person name="Topalis P."/>
            <person name="Van Leeuwen T."/>
            <person name="Hall A.B."/>
            <person name="Jiang X."/>
            <person name="Thorpe C."/>
            <person name="Mueller R.L."/>
            <person name="Sun C."/>
            <person name="Waterhouse R.M."/>
            <person name="Yan G."/>
            <person name="Tu Z.J."/>
            <person name="Fang X."/>
            <person name="James A.A."/>
        </authorList>
    </citation>
    <scope>NUCLEOTIDE SEQUENCE [LARGE SCALE GENOMIC DNA]</scope>
    <source>
        <strain evidence="4">Foshan</strain>
    </source>
</reference>
<keyword evidence="4" id="KW-1185">Reference proteome</keyword>
<proteinExistence type="predicted"/>
<dbReference type="Gene3D" id="3.30.420.10">
    <property type="entry name" value="Ribonuclease H-like superfamily/Ribonuclease H"/>
    <property type="match status" value="1"/>
</dbReference>
<dbReference type="RefSeq" id="XP_062704106.1">
    <property type="nucleotide sequence ID" value="XM_062848122.1"/>
</dbReference>
<reference evidence="3" key="2">
    <citation type="submission" date="2025-05" db="UniProtKB">
        <authorList>
            <consortium name="EnsemblMetazoa"/>
        </authorList>
    </citation>
    <scope>IDENTIFICATION</scope>
    <source>
        <strain evidence="3">Foshan</strain>
    </source>
</reference>
<dbReference type="PANTHER" id="PTHR37984">
    <property type="entry name" value="PROTEIN CBG26694"/>
    <property type="match status" value="1"/>
</dbReference>
<protein>
    <recommendedName>
        <fullName evidence="2">Integrase catalytic domain-containing protein</fullName>
    </recommendedName>
</protein>
<dbReference type="PROSITE" id="PS50994">
    <property type="entry name" value="INTEGRASE"/>
    <property type="match status" value="1"/>
</dbReference>